<accession>A0ABW3ATA8</accession>
<name>A0ABW3ATA8_9SPHI</name>
<dbReference type="InterPro" id="IPR032274">
    <property type="entry name" value="DUF4835"/>
</dbReference>
<dbReference type="Pfam" id="PF16119">
    <property type="entry name" value="DUF4835"/>
    <property type="match status" value="1"/>
</dbReference>
<evidence type="ECO:0000256" key="1">
    <source>
        <dbReference type="SAM" id="SignalP"/>
    </source>
</evidence>
<comment type="caution">
    <text evidence="2">The sequence shown here is derived from an EMBL/GenBank/DDBJ whole genome shotgun (WGS) entry which is preliminary data.</text>
</comment>
<keyword evidence="1" id="KW-0732">Signal</keyword>
<dbReference type="EMBL" id="JBHTHZ010000009">
    <property type="protein sequence ID" value="MFD0794297.1"/>
    <property type="molecule type" value="Genomic_DNA"/>
</dbReference>
<gene>
    <name evidence="2" type="ORF">ACFQZX_11770</name>
</gene>
<feature type="signal peptide" evidence="1">
    <location>
        <begin position="1"/>
        <end position="19"/>
    </location>
</feature>
<proteinExistence type="predicted"/>
<sequence length="298" mass="33695">MKRLITVTALLLCCISINAQDLNARVKVVAPKIQITNKRILQTLETAMKDFLNGRKWTTDVIAPNERIECNFVLNVTSWDGSSNFTGELQVQSSRPVYNSAYTTTLLNINDRDFDFSYAEGQTIDYSDQNFQSNLSSVMAFYAYMIVGMDYDSFSRYGGTPYFLKAQTVSINAQTSSYKGWKAFDNNLNRYWLAENLNNKLYNNLREFIYNYHRNGLDAMADNPSKARKYIGSLLPVLNQVDRKRLGSYFPLAFFTAKNAELVSIFSAASAQDKINAMNILSAADPANGNKYQSLSGR</sequence>
<feature type="chain" id="PRO_5046518595" evidence="1">
    <location>
        <begin position="20"/>
        <end position="298"/>
    </location>
</feature>
<dbReference type="RefSeq" id="WP_377115429.1">
    <property type="nucleotide sequence ID" value="NZ_JBHTHZ010000009.1"/>
</dbReference>
<organism evidence="2 3">
    <name type="scientific">Mucilaginibacter litoreus</name>
    <dbReference type="NCBI Taxonomy" id="1048221"/>
    <lineage>
        <taxon>Bacteria</taxon>
        <taxon>Pseudomonadati</taxon>
        <taxon>Bacteroidota</taxon>
        <taxon>Sphingobacteriia</taxon>
        <taxon>Sphingobacteriales</taxon>
        <taxon>Sphingobacteriaceae</taxon>
        <taxon>Mucilaginibacter</taxon>
    </lineage>
</organism>
<keyword evidence="3" id="KW-1185">Reference proteome</keyword>
<protein>
    <submittedName>
        <fullName evidence="2">DUF4835 family protein</fullName>
    </submittedName>
</protein>
<evidence type="ECO:0000313" key="3">
    <source>
        <dbReference type="Proteomes" id="UP001597010"/>
    </source>
</evidence>
<reference evidence="3" key="1">
    <citation type="journal article" date="2019" name="Int. J. Syst. Evol. Microbiol.">
        <title>The Global Catalogue of Microorganisms (GCM) 10K type strain sequencing project: providing services to taxonomists for standard genome sequencing and annotation.</title>
        <authorList>
            <consortium name="The Broad Institute Genomics Platform"/>
            <consortium name="The Broad Institute Genome Sequencing Center for Infectious Disease"/>
            <person name="Wu L."/>
            <person name="Ma J."/>
        </authorList>
    </citation>
    <scope>NUCLEOTIDE SEQUENCE [LARGE SCALE GENOMIC DNA]</scope>
    <source>
        <strain evidence="3">CCUG 61484</strain>
    </source>
</reference>
<evidence type="ECO:0000313" key="2">
    <source>
        <dbReference type="EMBL" id="MFD0794297.1"/>
    </source>
</evidence>
<dbReference type="Proteomes" id="UP001597010">
    <property type="component" value="Unassembled WGS sequence"/>
</dbReference>